<dbReference type="InterPro" id="IPR039910">
    <property type="entry name" value="D15-like"/>
</dbReference>
<dbReference type="Pfam" id="PF01103">
    <property type="entry name" value="Omp85"/>
    <property type="match status" value="1"/>
</dbReference>
<name>A0ABT1BKP5_9BURK</name>
<sequence>MDSVLLPTTGYTLSAQFGSGLADGSATRRGVFGRAYGRLTMYWPVGGWYTQGRLELGKVLTPAGVQVPDSLRFRAGGDNSVRGYAYRTLAPSTPDGGITGGRMLFTTSVEVAHPISDSLPSVWGALFVDAGRAADKISELKPALGYGLGVRWRSPVGPLAVDWAWGQEDHRGRIHLNVGIAF</sequence>
<evidence type="ECO:0000256" key="2">
    <source>
        <dbReference type="ARBA" id="ARBA00022452"/>
    </source>
</evidence>
<protein>
    <submittedName>
        <fullName evidence="8">BamA/TamA family outer membrane protein</fullName>
    </submittedName>
</protein>
<evidence type="ECO:0000256" key="4">
    <source>
        <dbReference type="ARBA" id="ARBA00022729"/>
    </source>
</evidence>
<dbReference type="PANTHER" id="PTHR12815:SF47">
    <property type="entry name" value="TRANSLOCATION AND ASSEMBLY MODULE SUBUNIT TAMA"/>
    <property type="match status" value="1"/>
</dbReference>
<evidence type="ECO:0000256" key="1">
    <source>
        <dbReference type="ARBA" id="ARBA00004370"/>
    </source>
</evidence>
<dbReference type="Proteomes" id="UP001204851">
    <property type="component" value="Unassembled WGS sequence"/>
</dbReference>
<proteinExistence type="predicted"/>
<dbReference type="PANTHER" id="PTHR12815">
    <property type="entry name" value="SORTING AND ASSEMBLY MACHINERY SAMM50 PROTEIN FAMILY MEMBER"/>
    <property type="match status" value="1"/>
</dbReference>
<keyword evidence="2" id="KW-1134">Transmembrane beta strand</keyword>
<keyword evidence="4" id="KW-0732">Signal</keyword>
<evidence type="ECO:0000256" key="3">
    <source>
        <dbReference type="ARBA" id="ARBA00022692"/>
    </source>
</evidence>
<gene>
    <name evidence="8" type="ORF">M0L44_08710</name>
</gene>
<keyword evidence="6" id="KW-0998">Cell outer membrane</keyword>
<comment type="subcellular location">
    <subcellularLocation>
        <location evidence="1">Membrane</location>
    </subcellularLocation>
</comment>
<evidence type="ECO:0000259" key="7">
    <source>
        <dbReference type="Pfam" id="PF01103"/>
    </source>
</evidence>
<keyword evidence="9" id="KW-1185">Reference proteome</keyword>
<evidence type="ECO:0000256" key="5">
    <source>
        <dbReference type="ARBA" id="ARBA00023136"/>
    </source>
</evidence>
<evidence type="ECO:0000256" key="6">
    <source>
        <dbReference type="ARBA" id="ARBA00023237"/>
    </source>
</evidence>
<dbReference type="InterPro" id="IPR000184">
    <property type="entry name" value="Bac_surfAg_D15"/>
</dbReference>
<organism evidence="8 9">
    <name type="scientific">Ideonella oryzae</name>
    <dbReference type="NCBI Taxonomy" id="2937441"/>
    <lineage>
        <taxon>Bacteria</taxon>
        <taxon>Pseudomonadati</taxon>
        <taxon>Pseudomonadota</taxon>
        <taxon>Betaproteobacteria</taxon>
        <taxon>Burkholderiales</taxon>
        <taxon>Sphaerotilaceae</taxon>
        <taxon>Ideonella</taxon>
    </lineage>
</organism>
<reference evidence="8 9" key="1">
    <citation type="submission" date="2022-06" db="EMBL/GenBank/DDBJ databases">
        <title>Ideonella sp. NS12-5 Genome sequencing and assembly.</title>
        <authorList>
            <person name="Jung Y."/>
        </authorList>
    </citation>
    <scope>NUCLEOTIDE SEQUENCE [LARGE SCALE GENOMIC DNA]</scope>
    <source>
        <strain evidence="8 9">NS12-5</strain>
    </source>
</reference>
<accession>A0ABT1BKP5</accession>
<feature type="domain" description="Bacterial surface antigen (D15)" evidence="7">
    <location>
        <begin position="2"/>
        <end position="182"/>
    </location>
</feature>
<evidence type="ECO:0000313" key="8">
    <source>
        <dbReference type="EMBL" id="MCO5976788.1"/>
    </source>
</evidence>
<keyword evidence="5" id="KW-0472">Membrane</keyword>
<dbReference type="EMBL" id="JAMXMC010000004">
    <property type="protein sequence ID" value="MCO5976788.1"/>
    <property type="molecule type" value="Genomic_DNA"/>
</dbReference>
<dbReference type="Gene3D" id="2.40.160.50">
    <property type="entry name" value="membrane protein fhac: a member of the omp85/tpsb transporter family"/>
    <property type="match status" value="1"/>
</dbReference>
<keyword evidence="3" id="KW-0812">Transmembrane</keyword>
<evidence type="ECO:0000313" key="9">
    <source>
        <dbReference type="Proteomes" id="UP001204851"/>
    </source>
</evidence>
<comment type="caution">
    <text evidence="8">The sequence shown here is derived from an EMBL/GenBank/DDBJ whole genome shotgun (WGS) entry which is preliminary data.</text>
</comment>